<dbReference type="AlphaFoldDB" id="A0A9P4WLI6"/>
<evidence type="ECO:0000313" key="3">
    <source>
        <dbReference type="Proteomes" id="UP000758155"/>
    </source>
</evidence>
<gene>
    <name evidence="2" type="ORF">E8E12_001011</name>
</gene>
<keyword evidence="3" id="KW-1185">Reference proteome</keyword>
<dbReference type="Proteomes" id="UP000758155">
    <property type="component" value="Unassembled WGS sequence"/>
</dbReference>
<accession>A0A9P4WLI6</accession>
<name>A0A9P4WLI6_9PLEO</name>
<proteinExistence type="predicted"/>
<dbReference type="OrthoDB" id="3794650at2759"/>
<dbReference type="EMBL" id="SWKV01000056">
    <property type="protein sequence ID" value="KAF3035649.1"/>
    <property type="molecule type" value="Genomic_DNA"/>
</dbReference>
<protein>
    <submittedName>
        <fullName evidence="2">Uncharacterized protein</fullName>
    </submittedName>
</protein>
<feature type="region of interest" description="Disordered" evidence="1">
    <location>
        <begin position="1"/>
        <end position="23"/>
    </location>
</feature>
<comment type="caution">
    <text evidence="2">The sequence shown here is derived from an EMBL/GenBank/DDBJ whole genome shotgun (WGS) entry which is preliminary data.</text>
</comment>
<evidence type="ECO:0000256" key="1">
    <source>
        <dbReference type="SAM" id="MobiDB-lite"/>
    </source>
</evidence>
<feature type="compositionally biased region" description="Polar residues" evidence="1">
    <location>
        <begin position="1"/>
        <end position="16"/>
    </location>
</feature>
<evidence type="ECO:0000313" key="2">
    <source>
        <dbReference type="EMBL" id="KAF3035649.1"/>
    </source>
</evidence>
<organism evidence="2 3">
    <name type="scientific">Didymella heteroderae</name>
    <dbReference type="NCBI Taxonomy" id="1769908"/>
    <lineage>
        <taxon>Eukaryota</taxon>
        <taxon>Fungi</taxon>
        <taxon>Dikarya</taxon>
        <taxon>Ascomycota</taxon>
        <taxon>Pezizomycotina</taxon>
        <taxon>Dothideomycetes</taxon>
        <taxon>Pleosporomycetidae</taxon>
        <taxon>Pleosporales</taxon>
        <taxon>Pleosporineae</taxon>
        <taxon>Didymellaceae</taxon>
        <taxon>Didymella</taxon>
    </lineage>
</organism>
<sequence>MNGSKHTPRSSQSSNWRARAPSATEAALDASAPSFIPPLTQAQLVEALLAPGPIHVYIASEREDTGASPDQPVFLKGVRFDPAHSRTWYEEVLPYLSKCTFVFATTIDVTYGGSILGSAALPHIYNAVIKVELPKIYWLDGVALNRNHNPYLQMCRNLPNLRELGLTMHTAGLTNQRWAERQVIALERNNLEAAKERIVISLQEAVHRYELDALFACGGLRQLRVEYIESAMTAHLCKFGDPVDILQSVKTYLEHAFAQRQLQVIVELTKADVPV</sequence>
<reference evidence="2" key="1">
    <citation type="submission" date="2019-04" db="EMBL/GenBank/DDBJ databases">
        <title>Sequencing of skin fungus with MAO and IRED activity.</title>
        <authorList>
            <person name="Marsaioli A.J."/>
            <person name="Bonatto J.M.C."/>
            <person name="Reis Junior O."/>
        </authorList>
    </citation>
    <scope>NUCLEOTIDE SEQUENCE</scope>
    <source>
        <strain evidence="2">28M1</strain>
    </source>
</reference>